<evidence type="ECO:0000313" key="3">
    <source>
        <dbReference type="Proteomes" id="UP001189624"/>
    </source>
</evidence>
<dbReference type="Gramene" id="rna-AYBTSS11_LOCUS739">
    <property type="protein sequence ID" value="CAJ1804941.1"/>
    <property type="gene ID" value="gene-AYBTSS11_LOCUS739"/>
</dbReference>
<dbReference type="Proteomes" id="UP001189624">
    <property type="component" value="Chromosome 1"/>
</dbReference>
<proteinExistence type="predicted"/>
<evidence type="ECO:0000256" key="1">
    <source>
        <dbReference type="SAM" id="MobiDB-lite"/>
    </source>
</evidence>
<evidence type="ECO:0000313" key="2">
    <source>
        <dbReference type="EMBL" id="CAJ1804941.1"/>
    </source>
</evidence>
<sequence>MAINSSCSKAILGTHVPMYAPNASNTPKFSLTPNGHKGCSSGFPKLVQNKGLFPLHAVPSKTMELDEDTHWFINTEEKKEKIRKIIQYQKSLYRSTTSSSFSSSAASSSSFSSPHKSSSLLKLMKGGSTSMRRLFDMEHTSLATHFDFYSGSPITKPISLWESDSEHDFQDPWALIKEVGPTRFVGTDRESELASKGCYVDGDFGSQNRNLKSSKRKLTRKKSFRRLPGFGLWRCGRFRFPLRFRRLKLRDLHQVFNEKSNKARCGEKLIAWPATQNTNQSPDTCK</sequence>
<dbReference type="AlphaFoldDB" id="A0AA86RLQ0"/>
<accession>A0AA86RLQ0</accession>
<keyword evidence="3" id="KW-1185">Reference proteome</keyword>
<reference evidence="2" key="1">
    <citation type="submission" date="2023-10" db="EMBL/GenBank/DDBJ databases">
        <authorList>
            <person name="Domelevo Entfellner J.-B."/>
        </authorList>
    </citation>
    <scope>NUCLEOTIDE SEQUENCE</scope>
</reference>
<dbReference type="EMBL" id="OY731398">
    <property type="protein sequence ID" value="CAJ1804941.1"/>
    <property type="molecule type" value="Genomic_DNA"/>
</dbReference>
<protein>
    <submittedName>
        <fullName evidence="2">Uncharacterized protein</fullName>
    </submittedName>
</protein>
<feature type="region of interest" description="Disordered" evidence="1">
    <location>
        <begin position="99"/>
        <end position="119"/>
    </location>
</feature>
<name>A0AA86RLQ0_9FABA</name>
<gene>
    <name evidence="2" type="ORF">AYBTSS11_LOCUS739</name>
</gene>
<organism evidence="2 3">
    <name type="scientific">Sphenostylis stenocarpa</name>
    <dbReference type="NCBI Taxonomy" id="92480"/>
    <lineage>
        <taxon>Eukaryota</taxon>
        <taxon>Viridiplantae</taxon>
        <taxon>Streptophyta</taxon>
        <taxon>Embryophyta</taxon>
        <taxon>Tracheophyta</taxon>
        <taxon>Spermatophyta</taxon>
        <taxon>Magnoliopsida</taxon>
        <taxon>eudicotyledons</taxon>
        <taxon>Gunneridae</taxon>
        <taxon>Pentapetalae</taxon>
        <taxon>rosids</taxon>
        <taxon>fabids</taxon>
        <taxon>Fabales</taxon>
        <taxon>Fabaceae</taxon>
        <taxon>Papilionoideae</taxon>
        <taxon>50 kb inversion clade</taxon>
        <taxon>NPAAA clade</taxon>
        <taxon>indigoferoid/millettioid clade</taxon>
        <taxon>Phaseoleae</taxon>
        <taxon>Sphenostylis</taxon>
    </lineage>
</organism>